<dbReference type="EMBL" id="BARV01018085">
    <property type="protein sequence ID" value="GAI30570.1"/>
    <property type="molecule type" value="Genomic_DNA"/>
</dbReference>
<gene>
    <name evidence="1" type="ORF">S06H3_30670</name>
</gene>
<comment type="caution">
    <text evidence="1">The sequence shown here is derived from an EMBL/GenBank/DDBJ whole genome shotgun (WGS) entry which is preliminary data.</text>
</comment>
<dbReference type="AlphaFoldDB" id="X1NUW6"/>
<protein>
    <recommendedName>
        <fullName evidence="2">Transposase</fullName>
    </recommendedName>
</protein>
<organism evidence="1">
    <name type="scientific">marine sediment metagenome</name>
    <dbReference type="NCBI Taxonomy" id="412755"/>
    <lineage>
        <taxon>unclassified sequences</taxon>
        <taxon>metagenomes</taxon>
        <taxon>ecological metagenomes</taxon>
    </lineage>
</organism>
<sequence length="106" mass="12303">MLQQKLKDQDKAFSDAFNKSQPLKRIPVFKRKGFGDSIRFTLDFKIDNRRMFLSKLGWIGFYKSCPINGKVKNITISKKGEKWYASIQVEQMVEIGKHPSSFEIGI</sequence>
<evidence type="ECO:0008006" key="2">
    <source>
        <dbReference type="Google" id="ProtNLM"/>
    </source>
</evidence>
<reference evidence="1" key="1">
    <citation type="journal article" date="2014" name="Front. Microbiol.">
        <title>High frequency of phylogenetically diverse reductive dehalogenase-homologous genes in deep subseafloor sedimentary metagenomes.</title>
        <authorList>
            <person name="Kawai M."/>
            <person name="Futagami T."/>
            <person name="Toyoda A."/>
            <person name="Takaki Y."/>
            <person name="Nishi S."/>
            <person name="Hori S."/>
            <person name="Arai W."/>
            <person name="Tsubouchi T."/>
            <person name="Morono Y."/>
            <person name="Uchiyama I."/>
            <person name="Ito T."/>
            <person name="Fujiyama A."/>
            <person name="Inagaki F."/>
            <person name="Takami H."/>
        </authorList>
    </citation>
    <scope>NUCLEOTIDE SEQUENCE</scope>
    <source>
        <strain evidence="1">Expedition CK06-06</strain>
    </source>
</reference>
<evidence type="ECO:0000313" key="1">
    <source>
        <dbReference type="EMBL" id="GAI30570.1"/>
    </source>
</evidence>
<accession>X1NUW6</accession>
<proteinExistence type="predicted"/>
<name>X1NUW6_9ZZZZ</name>
<feature type="non-terminal residue" evidence="1">
    <location>
        <position position="106"/>
    </location>
</feature>